<comment type="caution">
    <text evidence="1">The sequence shown here is derived from an EMBL/GenBank/DDBJ whole genome shotgun (WGS) entry which is preliminary data.</text>
</comment>
<gene>
    <name evidence="1" type="ORF">IWX90DRAFT_440980</name>
</gene>
<sequence>MALCKLCSTIPFDNLLPFPEPPWPSRVADHEGMPELRYGNPASDAPKFPLGFPYHENLGVLAGSALTCPLCILVQAGVLRWRELYDDALRTNRYFAEFHSATQPVPDKQRLWLTKRSSNAEGFVVLAWNPTRLAVYLLTGVSFSAQAGESCGLRQSHLVRTDKLHPGTPLASQLPLRPVETDSGSWQGLDRVNSWLEDCVKKQTMSGEPSLPSRMLDINSDSSDVRLVRGSGRSGRYACLSYSWGSSRC</sequence>
<dbReference type="EMBL" id="JBBWUH010000008">
    <property type="protein sequence ID" value="KAK8159642.1"/>
    <property type="molecule type" value="Genomic_DNA"/>
</dbReference>
<proteinExistence type="predicted"/>
<evidence type="ECO:0000313" key="1">
    <source>
        <dbReference type="EMBL" id="KAK8159642.1"/>
    </source>
</evidence>
<dbReference type="Proteomes" id="UP001456524">
    <property type="component" value="Unassembled WGS sequence"/>
</dbReference>
<accession>A0ABR1XLD7</accession>
<name>A0ABR1XLD7_9PEZI</name>
<keyword evidence="2" id="KW-1185">Reference proteome</keyword>
<protein>
    <submittedName>
        <fullName evidence="1">Uncharacterized protein</fullName>
    </submittedName>
</protein>
<evidence type="ECO:0000313" key="2">
    <source>
        <dbReference type="Proteomes" id="UP001456524"/>
    </source>
</evidence>
<reference evidence="1 2" key="1">
    <citation type="journal article" date="2022" name="G3 (Bethesda)">
        <title>Enemy or ally: a genomic approach to elucidate the lifestyle of Phyllosticta citrichinaensis.</title>
        <authorList>
            <person name="Buijs V.A."/>
            <person name="Groenewald J.Z."/>
            <person name="Haridas S."/>
            <person name="LaButti K.M."/>
            <person name="Lipzen A."/>
            <person name="Martin F.M."/>
            <person name="Barry K."/>
            <person name="Grigoriev I.V."/>
            <person name="Crous P.W."/>
            <person name="Seidl M.F."/>
        </authorList>
    </citation>
    <scope>NUCLEOTIDE SEQUENCE [LARGE SCALE GENOMIC DNA]</scope>
    <source>
        <strain evidence="1 2">CBS 129764</strain>
    </source>
</reference>
<organism evidence="1 2">
    <name type="scientific">Phyllosticta citrichinensis</name>
    <dbReference type="NCBI Taxonomy" id="1130410"/>
    <lineage>
        <taxon>Eukaryota</taxon>
        <taxon>Fungi</taxon>
        <taxon>Dikarya</taxon>
        <taxon>Ascomycota</taxon>
        <taxon>Pezizomycotina</taxon>
        <taxon>Dothideomycetes</taxon>
        <taxon>Dothideomycetes incertae sedis</taxon>
        <taxon>Botryosphaeriales</taxon>
        <taxon>Phyllostictaceae</taxon>
        <taxon>Phyllosticta</taxon>
    </lineage>
</organism>